<dbReference type="GO" id="GO:0016646">
    <property type="term" value="F:oxidoreductase activity, acting on the CH-NH group of donors, NAD or NADP as acceptor"/>
    <property type="evidence" value="ECO:0007669"/>
    <property type="project" value="TreeGrafter"/>
</dbReference>
<organism evidence="2 3">
    <name type="scientific">Novosphingobium guangzhouense</name>
    <dbReference type="NCBI Taxonomy" id="1850347"/>
    <lineage>
        <taxon>Bacteria</taxon>
        <taxon>Pseudomonadati</taxon>
        <taxon>Pseudomonadota</taxon>
        <taxon>Alphaproteobacteria</taxon>
        <taxon>Sphingomonadales</taxon>
        <taxon>Sphingomonadaceae</taxon>
        <taxon>Novosphingobium</taxon>
    </lineage>
</organism>
<keyword evidence="3" id="KW-1185">Reference proteome</keyword>
<dbReference type="Pfam" id="PF13460">
    <property type="entry name" value="NAD_binding_10"/>
    <property type="match status" value="1"/>
</dbReference>
<evidence type="ECO:0000313" key="3">
    <source>
        <dbReference type="Proteomes" id="UP000236327"/>
    </source>
</evidence>
<gene>
    <name evidence="2" type="ORF">A8V01_16285</name>
</gene>
<proteinExistence type="predicted"/>
<dbReference type="PANTHER" id="PTHR43355:SF2">
    <property type="entry name" value="FLAVIN REDUCTASE (NADPH)"/>
    <property type="match status" value="1"/>
</dbReference>
<dbReference type="Gene3D" id="3.40.50.720">
    <property type="entry name" value="NAD(P)-binding Rossmann-like Domain"/>
    <property type="match status" value="1"/>
</dbReference>
<dbReference type="RefSeq" id="WP_103095318.1">
    <property type="nucleotide sequence ID" value="NZ_LYMM01000025.1"/>
</dbReference>
<dbReference type="SUPFAM" id="SSF51735">
    <property type="entry name" value="NAD(P)-binding Rossmann-fold domains"/>
    <property type="match status" value="1"/>
</dbReference>
<sequence>MARIALLGAAGRIGAELREEALLRGHQVTALVRTVGRVAPQPDLEEKVVDAYDASSVAAGATGHDVFISAFSPDPSEPLEGKPQRLREAHKAILDGVRQGGVKRAILVGGVGSLWASPGVLVVDSPEYPQQYRPHTLANIAILQGLVEEAGDLDWTYVSPPRRIEAGERTGVFRLGTDQLLRDPQGESHISRADFAIAVLDEVAKAAHVRRRFTVAY</sequence>
<reference evidence="2 3" key="1">
    <citation type="submission" date="2016-05" db="EMBL/GenBank/DDBJ databases">
        <title>Complete genome sequence of Novosphingobium guangzhouense SA925(T).</title>
        <authorList>
            <person name="Sha S."/>
        </authorList>
    </citation>
    <scope>NUCLEOTIDE SEQUENCE [LARGE SCALE GENOMIC DNA]</scope>
    <source>
        <strain evidence="2 3">SA925</strain>
    </source>
</reference>
<comment type="caution">
    <text evidence="2">The sequence shown here is derived from an EMBL/GenBank/DDBJ whole genome shotgun (WGS) entry which is preliminary data.</text>
</comment>
<evidence type="ECO:0000313" key="2">
    <source>
        <dbReference type="EMBL" id="PNU05532.1"/>
    </source>
</evidence>
<dbReference type="InterPro" id="IPR036291">
    <property type="entry name" value="NAD(P)-bd_dom_sf"/>
</dbReference>
<dbReference type="EMBL" id="LYMM01000025">
    <property type="protein sequence ID" value="PNU05532.1"/>
    <property type="molecule type" value="Genomic_DNA"/>
</dbReference>
<dbReference type="AlphaFoldDB" id="A0A2K2G3F3"/>
<protein>
    <recommendedName>
        <fullName evidence="1">NAD(P)-binding domain-containing protein</fullName>
    </recommendedName>
</protein>
<dbReference type="OrthoDB" id="7352421at2"/>
<dbReference type="Proteomes" id="UP000236327">
    <property type="component" value="Unassembled WGS sequence"/>
</dbReference>
<dbReference type="InterPro" id="IPR016040">
    <property type="entry name" value="NAD(P)-bd_dom"/>
</dbReference>
<dbReference type="InterPro" id="IPR051606">
    <property type="entry name" value="Polyketide_Oxido-like"/>
</dbReference>
<feature type="domain" description="NAD(P)-binding" evidence="1">
    <location>
        <begin position="8"/>
        <end position="203"/>
    </location>
</feature>
<evidence type="ECO:0000259" key="1">
    <source>
        <dbReference type="Pfam" id="PF13460"/>
    </source>
</evidence>
<dbReference type="PANTHER" id="PTHR43355">
    <property type="entry name" value="FLAVIN REDUCTASE (NADPH)"/>
    <property type="match status" value="1"/>
</dbReference>
<name>A0A2K2G3F3_9SPHN</name>
<accession>A0A2K2G3F3</accession>